<comment type="caution">
    <text evidence="3">The sequence shown here is derived from an EMBL/GenBank/DDBJ whole genome shotgun (WGS) entry which is preliminary data.</text>
</comment>
<feature type="domain" description="Acyl-CoA dehydrogenase C-terminal" evidence="2">
    <location>
        <begin position="243"/>
        <end position="336"/>
    </location>
</feature>
<reference evidence="4" key="1">
    <citation type="journal article" date="2019" name="Int. J. Syst. Evol. Microbiol.">
        <title>The Global Catalogue of Microorganisms (GCM) 10K type strain sequencing project: providing services to taxonomists for standard genome sequencing and annotation.</title>
        <authorList>
            <consortium name="The Broad Institute Genomics Platform"/>
            <consortium name="The Broad Institute Genome Sequencing Center for Infectious Disease"/>
            <person name="Wu L."/>
            <person name="Ma J."/>
        </authorList>
    </citation>
    <scope>NUCLEOTIDE SEQUENCE [LARGE SCALE GENOMIC DNA]</scope>
    <source>
        <strain evidence="4">KCTC 52924</strain>
    </source>
</reference>
<name>A0ABW5VIR3_9FLAO</name>
<dbReference type="InterPro" id="IPR037069">
    <property type="entry name" value="AcylCoA_DH/ox_N_sf"/>
</dbReference>
<dbReference type="Pfam" id="PF08028">
    <property type="entry name" value="Acyl-CoA_dh_2"/>
    <property type="match status" value="1"/>
</dbReference>
<dbReference type="Gene3D" id="2.40.110.10">
    <property type="entry name" value="Butyryl-CoA Dehydrogenase, subunit A, domain 2"/>
    <property type="match status" value="1"/>
</dbReference>
<protein>
    <submittedName>
        <fullName evidence="3">Acyl-CoA dehydrogenase</fullName>
    </submittedName>
</protein>
<sequence>MKDKKNIEQLRALCFNADQFPPEILNWIQKENLWNLWVPKNLGGLQMTLVEGLGLLQSLAKIDGSLGWTVTLCSGANFFVGNLQPQVAREIFGATETPVCFGGSGGVFGTAVKQGDFYTISGRWHYATGASYLTHFTLNAKILEHGEELRNKDGSPMIRSFLLPKNEVEILENWNTMGLKASVTHSFDVKEVVVDEKYSFVYNQVNLDYPIFKIPFSAFADLTLWANYIGMAAHFLEGASGLITKEQLATFEMRLQQANMKMISFAQAIETTITDQNSYAEGFLQHIHSEAVGSVQTLTNSIIEIYPYLGVSASRENNQLNQIFRDYFTATQHHIFTRKNS</sequence>
<gene>
    <name evidence="3" type="ORF">ACFS1K_13770</name>
</gene>
<proteinExistence type="predicted"/>
<evidence type="ECO:0000259" key="2">
    <source>
        <dbReference type="Pfam" id="PF08028"/>
    </source>
</evidence>
<dbReference type="InterPro" id="IPR013107">
    <property type="entry name" value="Acyl-CoA_DH_C"/>
</dbReference>
<dbReference type="Gene3D" id="1.10.540.10">
    <property type="entry name" value="Acyl-CoA dehydrogenase/oxidase, N-terminal domain"/>
    <property type="match status" value="1"/>
</dbReference>
<dbReference type="Gene3D" id="1.20.140.10">
    <property type="entry name" value="Butyryl-CoA Dehydrogenase, subunit A, domain 3"/>
    <property type="match status" value="1"/>
</dbReference>
<accession>A0ABW5VIR3</accession>
<evidence type="ECO:0000256" key="1">
    <source>
        <dbReference type="ARBA" id="ARBA00023002"/>
    </source>
</evidence>
<dbReference type="RefSeq" id="WP_251806052.1">
    <property type="nucleotide sequence ID" value="NZ_CP166679.1"/>
</dbReference>
<dbReference type="EMBL" id="JBHUOK010000032">
    <property type="protein sequence ID" value="MFD2790837.1"/>
    <property type="molecule type" value="Genomic_DNA"/>
</dbReference>
<keyword evidence="1" id="KW-0560">Oxidoreductase</keyword>
<dbReference type="Proteomes" id="UP001597532">
    <property type="component" value="Unassembled WGS sequence"/>
</dbReference>
<keyword evidence="4" id="KW-1185">Reference proteome</keyword>
<evidence type="ECO:0000313" key="4">
    <source>
        <dbReference type="Proteomes" id="UP001597532"/>
    </source>
</evidence>
<dbReference type="SUPFAM" id="SSF56645">
    <property type="entry name" value="Acyl-CoA dehydrogenase NM domain-like"/>
    <property type="match status" value="1"/>
</dbReference>
<dbReference type="InterPro" id="IPR046373">
    <property type="entry name" value="Acyl-CoA_Oxase/DH_mid-dom_sf"/>
</dbReference>
<dbReference type="InterPro" id="IPR009100">
    <property type="entry name" value="AcylCoA_DH/oxidase_NM_dom_sf"/>
</dbReference>
<evidence type="ECO:0000313" key="3">
    <source>
        <dbReference type="EMBL" id="MFD2790837.1"/>
    </source>
</evidence>
<organism evidence="3 4">
    <name type="scientific">Arenibacter antarcticus</name>
    <dbReference type="NCBI Taxonomy" id="2040469"/>
    <lineage>
        <taxon>Bacteria</taxon>
        <taxon>Pseudomonadati</taxon>
        <taxon>Bacteroidota</taxon>
        <taxon>Flavobacteriia</taxon>
        <taxon>Flavobacteriales</taxon>
        <taxon>Flavobacteriaceae</taxon>
        <taxon>Arenibacter</taxon>
    </lineage>
</organism>